<comment type="caution">
    <text evidence="8">The sequence shown here is derived from an EMBL/GenBank/DDBJ whole genome shotgun (WGS) entry which is preliminary data.</text>
</comment>
<organism evidence="8 9">
    <name type="scientific">Allorhodopirellula solitaria</name>
    <dbReference type="NCBI Taxonomy" id="2527987"/>
    <lineage>
        <taxon>Bacteria</taxon>
        <taxon>Pseudomonadati</taxon>
        <taxon>Planctomycetota</taxon>
        <taxon>Planctomycetia</taxon>
        <taxon>Pirellulales</taxon>
        <taxon>Pirellulaceae</taxon>
        <taxon>Allorhodopirellula</taxon>
    </lineage>
</organism>
<accession>A0A5C5YJ92</accession>
<evidence type="ECO:0000256" key="3">
    <source>
        <dbReference type="ARBA" id="ARBA00023157"/>
    </source>
</evidence>
<dbReference type="InterPro" id="IPR013766">
    <property type="entry name" value="Thioredoxin_domain"/>
</dbReference>
<dbReference type="PANTHER" id="PTHR42852">
    <property type="entry name" value="THIOL:DISULFIDE INTERCHANGE PROTEIN DSBE"/>
    <property type="match status" value="1"/>
</dbReference>
<protein>
    <submittedName>
        <fullName evidence="8">Thiol-disulfide oxidoreductase</fullName>
    </submittedName>
</protein>
<proteinExistence type="predicted"/>
<dbReference type="EMBL" id="SJPK01000001">
    <property type="protein sequence ID" value="TWT74930.1"/>
    <property type="molecule type" value="Genomic_DNA"/>
</dbReference>
<keyword evidence="3" id="KW-1015">Disulfide bond</keyword>
<dbReference type="AlphaFoldDB" id="A0A5C5YJ92"/>
<evidence type="ECO:0000256" key="2">
    <source>
        <dbReference type="ARBA" id="ARBA00022748"/>
    </source>
</evidence>
<dbReference type="SUPFAM" id="SSF52833">
    <property type="entry name" value="Thioredoxin-like"/>
    <property type="match status" value="1"/>
</dbReference>
<keyword evidence="6" id="KW-0732">Signal</keyword>
<keyword evidence="9" id="KW-1185">Reference proteome</keyword>
<feature type="region of interest" description="Disordered" evidence="5">
    <location>
        <begin position="30"/>
        <end position="133"/>
    </location>
</feature>
<dbReference type="PROSITE" id="PS51257">
    <property type="entry name" value="PROKAR_LIPOPROTEIN"/>
    <property type="match status" value="1"/>
</dbReference>
<feature type="domain" description="Thioredoxin" evidence="7">
    <location>
        <begin position="144"/>
        <end position="311"/>
    </location>
</feature>
<keyword evidence="2" id="KW-0201">Cytochrome c-type biogenesis</keyword>
<dbReference type="Gene3D" id="3.40.30.10">
    <property type="entry name" value="Glutaredoxin"/>
    <property type="match status" value="1"/>
</dbReference>
<dbReference type="InterPro" id="IPR050553">
    <property type="entry name" value="Thioredoxin_ResA/DsbE_sf"/>
</dbReference>
<feature type="chain" id="PRO_5023092856" evidence="6">
    <location>
        <begin position="23"/>
        <end position="312"/>
    </location>
</feature>
<evidence type="ECO:0000259" key="7">
    <source>
        <dbReference type="PROSITE" id="PS51352"/>
    </source>
</evidence>
<evidence type="ECO:0000256" key="5">
    <source>
        <dbReference type="SAM" id="MobiDB-lite"/>
    </source>
</evidence>
<evidence type="ECO:0000256" key="4">
    <source>
        <dbReference type="ARBA" id="ARBA00023284"/>
    </source>
</evidence>
<feature type="signal peptide" evidence="6">
    <location>
        <begin position="1"/>
        <end position="22"/>
    </location>
</feature>
<dbReference type="Proteomes" id="UP000318053">
    <property type="component" value="Unassembled WGS sequence"/>
</dbReference>
<dbReference type="InterPro" id="IPR036249">
    <property type="entry name" value="Thioredoxin-like_sf"/>
</dbReference>
<name>A0A5C5YJ92_9BACT</name>
<evidence type="ECO:0000313" key="8">
    <source>
        <dbReference type="EMBL" id="TWT74930.1"/>
    </source>
</evidence>
<evidence type="ECO:0000256" key="6">
    <source>
        <dbReference type="SAM" id="SignalP"/>
    </source>
</evidence>
<dbReference type="OrthoDB" id="261812at2"/>
<reference evidence="8 9" key="1">
    <citation type="submission" date="2019-02" db="EMBL/GenBank/DDBJ databases">
        <title>Deep-cultivation of Planctomycetes and their phenomic and genomic characterization uncovers novel biology.</title>
        <authorList>
            <person name="Wiegand S."/>
            <person name="Jogler M."/>
            <person name="Boedeker C."/>
            <person name="Pinto D."/>
            <person name="Vollmers J."/>
            <person name="Rivas-Marin E."/>
            <person name="Kohn T."/>
            <person name="Peeters S.H."/>
            <person name="Heuer A."/>
            <person name="Rast P."/>
            <person name="Oberbeckmann S."/>
            <person name="Bunk B."/>
            <person name="Jeske O."/>
            <person name="Meyerdierks A."/>
            <person name="Storesund J.E."/>
            <person name="Kallscheuer N."/>
            <person name="Luecker S."/>
            <person name="Lage O.M."/>
            <person name="Pohl T."/>
            <person name="Merkel B.J."/>
            <person name="Hornburger P."/>
            <person name="Mueller R.-W."/>
            <person name="Bruemmer F."/>
            <person name="Labrenz M."/>
            <person name="Spormann A.M."/>
            <person name="Op Den Camp H."/>
            <person name="Overmann J."/>
            <person name="Amann R."/>
            <person name="Jetten M.S.M."/>
            <person name="Mascher T."/>
            <person name="Medema M.H."/>
            <person name="Devos D.P."/>
            <person name="Kaster A.-K."/>
            <person name="Ovreas L."/>
            <person name="Rohde M."/>
            <person name="Galperin M.Y."/>
            <person name="Jogler C."/>
        </authorList>
    </citation>
    <scope>NUCLEOTIDE SEQUENCE [LARGE SCALE GENOMIC DNA]</scope>
    <source>
        <strain evidence="8 9">CA85</strain>
    </source>
</reference>
<evidence type="ECO:0000313" key="9">
    <source>
        <dbReference type="Proteomes" id="UP000318053"/>
    </source>
</evidence>
<dbReference type="PANTHER" id="PTHR42852:SF6">
    <property type="entry name" value="THIOL:DISULFIDE INTERCHANGE PROTEIN DSBE"/>
    <property type="match status" value="1"/>
</dbReference>
<sequence precursor="true">MDRLLTKIFRVTSLALALSLWAGCGGETPPDVLPATDGDAPAFDEAVPPPQPEQPAGPSGGEPISASGGEAVNEPGGDAPTQAAHPGMMLPDDMPLPDPTELIEPAGASGGKPQGMQLPDDLPPTANFDRRRGDHSQQLVALHSEDGEAAPESTPDAPATDSELELKFASWKEIDAAIGKTKRVTVVDFWSLACIPCLREYPHLVALQKKYPDRIQAIGVNVDFYGGKKYPPKSYEPRATAFLQAVKADFPNYICQTPSDEVFQSVKINALPAVLVFDEQGKLVERFTDASHSGGFSYQDDIVPVVERLLAE</sequence>
<dbReference type="PROSITE" id="PS51352">
    <property type="entry name" value="THIOREDOXIN_2"/>
    <property type="match status" value="1"/>
</dbReference>
<comment type="subcellular location">
    <subcellularLocation>
        <location evidence="1">Cell envelope</location>
    </subcellularLocation>
</comment>
<dbReference type="GO" id="GO:0017004">
    <property type="term" value="P:cytochrome complex assembly"/>
    <property type="evidence" value="ECO:0007669"/>
    <property type="project" value="UniProtKB-KW"/>
</dbReference>
<dbReference type="CDD" id="cd02966">
    <property type="entry name" value="TlpA_like_family"/>
    <property type="match status" value="1"/>
</dbReference>
<evidence type="ECO:0000256" key="1">
    <source>
        <dbReference type="ARBA" id="ARBA00004196"/>
    </source>
</evidence>
<gene>
    <name evidence="8" type="ORF">CA85_02180</name>
</gene>
<dbReference type="GO" id="GO:0030313">
    <property type="term" value="C:cell envelope"/>
    <property type="evidence" value="ECO:0007669"/>
    <property type="project" value="UniProtKB-SubCell"/>
</dbReference>
<keyword evidence="4" id="KW-0676">Redox-active center</keyword>